<evidence type="ECO:0000313" key="3">
    <source>
        <dbReference type="Proteomes" id="UP000003277"/>
    </source>
</evidence>
<reference evidence="2 3" key="1">
    <citation type="submission" date="2011-11" db="EMBL/GenBank/DDBJ databases">
        <title>The Genome Sequence of Dialister succinatiphilus YIT 11850.</title>
        <authorList>
            <consortium name="The Broad Institute Genome Sequencing Platform"/>
            <person name="Earl A."/>
            <person name="Ward D."/>
            <person name="Feldgarden M."/>
            <person name="Gevers D."/>
            <person name="Morotomi M."/>
            <person name="Young S.K."/>
            <person name="Zeng Q."/>
            <person name="Gargeya S."/>
            <person name="Fitzgerald M."/>
            <person name="Haas B."/>
            <person name="Abouelleil A."/>
            <person name="Alvarado L."/>
            <person name="Arachchi H.M."/>
            <person name="Berlin A."/>
            <person name="Brown A."/>
            <person name="Chapman S.B."/>
            <person name="Dunbar C."/>
            <person name="Gearin G."/>
            <person name="Goldberg J."/>
            <person name="Griggs A."/>
            <person name="Gujja S."/>
            <person name="Heiman D."/>
            <person name="Howarth C."/>
            <person name="Lui A."/>
            <person name="MacDonald P.J.P."/>
            <person name="Montmayeur A."/>
            <person name="Murphy C."/>
            <person name="Neiman D."/>
            <person name="Pearson M."/>
            <person name="Priest M."/>
            <person name="Roberts A."/>
            <person name="Saif S."/>
            <person name="Shea T."/>
            <person name="Sisk P."/>
            <person name="Stolte C."/>
            <person name="Sykes S."/>
            <person name="Wortman J."/>
            <person name="Nusbaum C."/>
            <person name="Birren B."/>
        </authorList>
    </citation>
    <scope>NUCLEOTIDE SEQUENCE [LARGE SCALE GENOMIC DNA]</scope>
    <source>
        <strain evidence="2 3">YIT 11850</strain>
    </source>
</reference>
<dbReference type="STRING" id="742743.HMPREF9453_01909"/>
<evidence type="ECO:0000313" key="2">
    <source>
        <dbReference type="EMBL" id="EHO62191.1"/>
    </source>
</evidence>
<sequence length="44" mass="4842">MLIITVILLLAACWFLGTLLTPVFVAVGFVYMLYLILQSIIAAI</sequence>
<evidence type="ECO:0000256" key="1">
    <source>
        <dbReference type="SAM" id="Phobius"/>
    </source>
</evidence>
<dbReference type="PATRIC" id="fig|742743.3.peg.1924"/>
<keyword evidence="1" id="KW-1133">Transmembrane helix</keyword>
<dbReference type="HOGENOM" id="CLU_3215442_0_0_9"/>
<name>H1D2S1_9FIRM</name>
<dbReference type="AlphaFoldDB" id="H1D2S1"/>
<organism evidence="2 3">
    <name type="scientific">Dialister succinatiphilus YIT 11850</name>
    <dbReference type="NCBI Taxonomy" id="742743"/>
    <lineage>
        <taxon>Bacteria</taxon>
        <taxon>Bacillati</taxon>
        <taxon>Bacillota</taxon>
        <taxon>Negativicutes</taxon>
        <taxon>Veillonellales</taxon>
        <taxon>Veillonellaceae</taxon>
        <taxon>Dialister</taxon>
    </lineage>
</organism>
<dbReference type="EMBL" id="ADLT01000065">
    <property type="protein sequence ID" value="EHO62191.1"/>
    <property type="molecule type" value="Genomic_DNA"/>
</dbReference>
<accession>H1D2S1</accession>
<proteinExistence type="predicted"/>
<keyword evidence="1" id="KW-0472">Membrane</keyword>
<feature type="transmembrane region" description="Helical" evidence="1">
    <location>
        <begin position="6"/>
        <end position="37"/>
    </location>
</feature>
<comment type="caution">
    <text evidence="2">The sequence shown here is derived from an EMBL/GenBank/DDBJ whole genome shotgun (WGS) entry which is preliminary data.</text>
</comment>
<gene>
    <name evidence="2" type="ORF">HMPREF9453_01909</name>
</gene>
<keyword evidence="1" id="KW-0812">Transmembrane</keyword>
<dbReference type="Proteomes" id="UP000003277">
    <property type="component" value="Unassembled WGS sequence"/>
</dbReference>
<protein>
    <submittedName>
        <fullName evidence="2">Uncharacterized protein</fullName>
    </submittedName>
</protein>
<keyword evidence="3" id="KW-1185">Reference proteome</keyword>